<comment type="caution">
    <text evidence="3">The sequence shown here is derived from an EMBL/GenBank/DDBJ whole genome shotgun (WGS) entry which is preliminary data.</text>
</comment>
<accession>A0ABR3V4G3</accession>
<evidence type="ECO:0008006" key="5">
    <source>
        <dbReference type="Google" id="ProtNLM"/>
    </source>
</evidence>
<evidence type="ECO:0000313" key="4">
    <source>
        <dbReference type="Proteomes" id="UP001586593"/>
    </source>
</evidence>
<keyword evidence="2" id="KW-0732">Signal</keyword>
<keyword evidence="4" id="KW-1185">Reference proteome</keyword>
<dbReference type="Proteomes" id="UP001586593">
    <property type="component" value="Unassembled WGS sequence"/>
</dbReference>
<proteinExistence type="predicted"/>
<protein>
    <recommendedName>
        <fullName evidence="5">Secreted protein</fullName>
    </recommendedName>
</protein>
<sequence length="183" mass="20384">MVDDALLSFLSLFSLSLSLSLSLSCTYCCGRLSSLLASLASTSAMESPHRCWKEGLKPREREGERERQRLEPTLIQTAPQAAAGPGDATLCWFTIVARSSTVEQTEGSTQKSTRRAPRTVEIKTWQSGRGWSGRWRSTWQPRSTACPWVQRGQASPVSRWPVSVRHEPHQPHPLGAHQLACRD</sequence>
<name>A0ABR3V4G3_9PEZI</name>
<evidence type="ECO:0000256" key="1">
    <source>
        <dbReference type="SAM" id="MobiDB-lite"/>
    </source>
</evidence>
<organism evidence="3 4">
    <name type="scientific">Phialemonium thermophilum</name>
    <dbReference type="NCBI Taxonomy" id="223376"/>
    <lineage>
        <taxon>Eukaryota</taxon>
        <taxon>Fungi</taxon>
        <taxon>Dikarya</taxon>
        <taxon>Ascomycota</taxon>
        <taxon>Pezizomycotina</taxon>
        <taxon>Sordariomycetes</taxon>
        <taxon>Sordariomycetidae</taxon>
        <taxon>Cephalothecales</taxon>
        <taxon>Cephalothecaceae</taxon>
        <taxon>Phialemonium</taxon>
    </lineage>
</organism>
<feature type="region of interest" description="Disordered" evidence="1">
    <location>
        <begin position="163"/>
        <end position="183"/>
    </location>
</feature>
<gene>
    <name evidence="3" type="ORF">VTK73DRAFT_4962</name>
</gene>
<dbReference type="EMBL" id="JAZHXJ010002795">
    <property type="protein sequence ID" value="KAL1836662.1"/>
    <property type="molecule type" value="Genomic_DNA"/>
</dbReference>
<feature type="chain" id="PRO_5047443820" description="Secreted protein" evidence="2">
    <location>
        <begin position="19"/>
        <end position="183"/>
    </location>
</feature>
<reference evidence="3 4" key="1">
    <citation type="journal article" date="2024" name="Commun. Biol.">
        <title>Comparative genomic analysis of thermophilic fungi reveals convergent evolutionary adaptations and gene losses.</title>
        <authorList>
            <person name="Steindorff A.S."/>
            <person name="Aguilar-Pontes M.V."/>
            <person name="Robinson A.J."/>
            <person name="Andreopoulos B."/>
            <person name="LaButti K."/>
            <person name="Kuo A."/>
            <person name="Mondo S."/>
            <person name="Riley R."/>
            <person name="Otillar R."/>
            <person name="Haridas S."/>
            <person name="Lipzen A."/>
            <person name="Grimwood J."/>
            <person name="Schmutz J."/>
            <person name="Clum A."/>
            <person name="Reid I.D."/>
            <person name="Moisan M.C."/>
            <person name="Butler G."/>
            <person name="Nguyen T.T.M."/>
            <person name="Dewar K."/>
            <person name="Conant G."/>
            <person name="Drula E."/>
            <person name="Henrissat B."/>
            <person name="Hansel C."/>
            <person name="Singer S."/>
            <person name="Hutchinson M.I."/>
            <person name="de Vries R.P."/>
            <person name="Natvig D.O."/>
            <person name="Powell A.J."/>
            <person name="Tsang A."/>
            <person name="Grigoriev I.V."/>
        </authorList>
    </citation>
    <scope>NUCLEOTIDE SEQUENCE [LARGE SCALE GENOMIC DNA]</scope>
    <source>
        <strain evidence="3 4">ATCC 24622</strain>
    </source>
</reference>
<feature type="signal peptide" evidence="2">
    <location>
        <begin position="1"/>
        <end position="18"/>
    </location>
</feature>
<evidence type="ECO:0000256" key="2">
    <source>
        <dbReference type="SAM" id="SignalP"/>
    </source>
</evidence>
<evidence type="ECO:0000313" key="3">
    <source>
        <dbReference type="EMBL" id="KAL1836662.1"/>
    </source>
</evidence>